<dbReference type="PROSITE" id="PS50111">
    <property type="entry name" value="CHEMOTAXIS_TRANSDUC_2"/>
    <property type="match status" value="1"/>
</dbReference>
<evidence type="ECO:0000256" key="1">
    <source>
        <dbReference type="ARBA" id="ARBA00023224"/>
    </source>
</evidence>
<dbReference type="InterPro" id="IPR000014">
    <property type="entry name" value="PAS"/>
</dbReference>
<dbReference type="Gene3D" id="3.30.450.20">
    <property type="entry name" value="PAS domain"/>
    <property type="match status" value="1"/>
</dbReference>
<gene>
    <name evidence="6" type="ORF">HH215_02780</name>
</gene>
<dbReference type="InterPro" id="IPR013655">
    <property type="entry name" value="PAS_fold_3"/>
</dbReference>
<dbReference type="EMBL" id="CP051680">
    <property type="protein sequence ID" value="QJD82208.1"/>
    <property type="molecule type" value="Genomic_DNA"/>
</dbReference>
<keyword evidence="7" id="KW-1185">Reference proteome</keyword>
<reference evidence="6 7" key="1">
    <citation type="submission" date="2020-04" db="EMBL/GenBank/DDBJ databases">
        <title>Genome sequencing of novel species.</title>
        <authorList>
            <person name="Heo J."/>
            <person name="Kim S.-J."/>
            <person name="Kim J.-S."/>
            <person name="Hong S.-B."/>
            <person name="Kwon S.-W."/>
        </authorList>
    </citation>
    <scope>NUCLEOTIDE SEQUENCE [LARGE SCALE GENOMIC DNA]</scope>
    <source>
        <strain evidence="6 7">MFER-1</strain>
    </source>
</reference>
<dbReference type="PANTHER" id="PTHR32089:SF112">
    <property type="entry name" value="LYSOZYME-LIKE PROTEIN-RELATED"/>
    <property type="match status" value="1"/>
</dbReference>
<dbReference type="GO" id="GO:0016020">
    <property type="term" value="C:membrane"/>
    <property type="evidence" value="ECO:0007669"/>
    <property type="project" value="InterPro"/>
</dbReference>
<dbReference type="Proteomes" id="UP000502248">
    <property type="component" value="Chromosome"/>
</dbReference>
<dbReference type="SUPFAM" id="SSF58104">
    <property type="entry name" value="Methyl-accepting chemotaxis protein (MCP) signaling domain"/>
    <property type="match status" value="1"/>
</dbReference>
<dbReference type="SUPFAM" id="SSF55785">
    <property type="entry name" value="PYP-like sensor domain (PAS domain)"/>
    <property type="match status" value="1"/>
</dbReference>
<sequence length="308" mass="34404">MINGKRELYSSTQVLDQREVLAAVEQSLAMIQFDRQGQVLWANDNLARALGYRATEMTGMNHRQLCTQEFVNSADYFKLWESLRNGDSFQDKIARVTKDGQSIWLEATYMPILDQDSQVKAILKIATNINLREQAKAEVTRKMLLMSEELLNRAQQGISRSHEVESAIGKVVEGANENMIALQQLEKQTDFIRGLVRTIREVANTTNLLALNAAIEAAHAGEHGRGFNVVASEVRKLAGQVQETTKEVNVYVEGFVAQVQQIAKGTKHSQVVVSESQIRIQQNVNEFMGIGEAARLLDTQAKEFGLAL</sequence>
<dbReference type="InterPro" id="IPR000700">
    <property type="entry name" value="PAS-assoc_C"/>
</dbReference>
<dbReference type="NCBIfam" id="TIGR00229">
    <property type="entry name" value="sensory_box"/>
    <property type="match status" value="1"/>
</dbReference>
<organism evidence="6 7">
    <name type="scientific">Cohnella herbarum</name>
    <dbReference type="NCBI Taxonomy" id="2728023"/>
    <lineage>
        <taxon>Bacteria</taxon>
        <taxon>Bacillati</taxon>
        <taxon>Bacillota</taxon>
        <taxon>Bacilli</taxon>
        <taxon>Bacillales</taxon>
        <taxon>Paenibacillaceae</taxon>
        <taxon>Cohnella</taxon>
    </lineage>
</organism>
<dbReference type="Gene3D" id="1.10.287.950">
    <property type="entry name" value="Methyl-accepting chemotaxis protein"/>
    <property type="match status" value="1"/>
</dbReference>
<dbReference type="Pfam" id="PF00015">
    <property type="entry name" value="MCPsignal"/>
    <property type="match status" value="1"/>
</dbReference>
<dbReference type="Pfam" id="PF08447">
    <property type="entry name" value="PAS_3"/>
    <property type="match status" value="1"/>
</dbReference>
<keyword evidence="1 2" id="KW-0807">Transducer</keyword>
<proteinExistence type="predicted"/>
<evidence type="ECO:0000313" key="6">
    <source>
        <dbReference type="EMBL" id="QJD82208.1"/>
    </source>
</evidence>
<dbReference type="InterPro" id="IPR035965">
    <property type="entry name" value="PAS-like_dom_sf"/>
</dbReference>
<evidence type="ECO:0000259" key="5">
    <source>
        <dbReference type="PROSITE" id="PS50113"/>
    </source>
</evidence>
<dbReference type="RefSeq" id="WP_169278510.1">
    <property type="nucleotide sequence ID" value="NZ_CP051680.1"/>
</dbReference>
<dbReference type="GO" id="GO:0007165">
    <property type="term" value="P:signal transduction"/>
    <property type="evidence" value="ECO:0007669"/>
    <property type="project" value="UniProtKB-KW"/>
</dbReference>
<dbReference type="SMART" id="SM00283">
    <property type="entry name" value="MA"/>
    <property type="match status" value="1"/>
</dbReference>
<feature type="domain" description="Methyl-accepting transducer" evidence="3">
    <location>
        <begin position="114"/>
        <end position="308"/>
    </location>
</feature>
<dbReference type="InterPro" id="IPR004089">
    <property type="entry name" value="MCPsignal_dom"/>
</dbReference>
<dbReference type="KEGG" id="cheb:HH215_02780"/>
<evidence type="ECO:0000313" key="7">
    <source>
        <dbReference type="Proteomes" id="UP000502248"/>
    </source>
</evidence>
<dbReference type="PANTHER" id="PTHR32089">
    <property type="entry name" value="METHYL-ACCEPTING CHEMOTAXIS PROTEIN MCPB"/>
    <property type="match status" value="1"/>
</dbReference>
<dbReference type="CDD" id="cd00130">
    <property type="entry name" value="PAS"/>
    <property type="match status" value="1"/>
</dbReference>
<feature type="domain" description="PAC" evidence="5">
    <location>
        <begin position="87"/>
        <end position="141"/>
    </location>
</feature>
<accession>A0A7Z2ZJT5</accession>
<evidence type="ECO:0000259" key="3">
    <source>
        <dbReference type="PROSITE" id="PS50111"/>
    </source>
</evidence>
<evidence type="ECO:0000256" key="2">
    <source>
        <dbReference type="PROSITE-ProRule" id="PRU00284"/>
    </source>
</evidence>
<protein>
    <submittedName>
        <fullName evidence="6">PAS domain S-box protein</fullName>
    </submittedName>
</protein>
<name>A0A7Z2ZJT5_9BACL</name>
<dbReference type="PROSITE" id="PS50112">
    <property type="entry name" value="PAS"/>
    <property type="match status" value="1"/>
</dbReference>
<dbReference type="PROSITE" id="PS50113">
    <property type="entry name" value="PAC"/>
    <property type="match status" value="1"/>
</dbReference>
<dbReference type="AlphaFoldDB" id="A0A7Z2ZJT5"/>
<evidence type="ECO:0000259" key="4">
    <source>
        <dbReference type="PROSITE" id="PS50112"/>
    </source>
</evidence>
<feature type="domain" description="PAS" evidence="4">
    <location>
        <begin position="16"/>
        <end position="85"/>
    </location>
</feature>